<dbReference type="Proteomes" id="UP000078003">
    <property type="component" value="Unassembled WGS sequence"/>
</dbReference>
<accession>A0A1A9RFM5</accession>
<dbReference type="EMBL" id="LXSF01000003">
    <property type="protein sequence ID" value="OAM16998.1"/>
    <property type="molecule type" value="Genomic_DNA"/>
</dbReference>
<evidence type="ECO:0000313" key="2">
    <source>
        <dbReference type="Proteomes" id="UP000078003"/>
    </source>
</evidence>
<gene>
    <name evidence="1" type="ORF">A7P85_04325</name>
</gene>
<protein>
    <submittedName>
        <fullName evidence="1">Uncharacterized protein</fullName>
    </submittedName>
</protein>
<organism evidence="1 2">
    <name type="scientific">Eikenella corrodens</name>
    <dbReference type="NCBI Taxonomy" id="539"/>
    <lineage>
        <taxon>Bacteria</taxon>
        <taxon>Pseudomonadati</taxon>
        <taxon>Pseudomonadota</taxon>
        <taxon>Betaproteobacteria</taxon>
        <taxon>Neisseriales</taxon>
        <taxon>Neisseriaceae</taxon>
        <taxon>Eikenella</taxon>
    </lineage>
</organism>
<proteinExistence type="predicted"/>
<evidence type="ECO:0000313" key="1">
    <source>
        <dbReference type="EMBL" id="OAM16998.1"/>
    </source>
</evidence>
<name>A0A1A9RFM5_EIKCO</name>
<comment type="caution">
    <text evidence="1">The sequence shown here is derived from an EMBL/GenBank/DDBJ whole genome shotgun (WGS) entry which is preliminary data.</text>
</comment>
<reference evidence="2" key="1">
    <citation type="submission" date="2016-05" db="EMBL/GenBank/DDBJ databases">
        <title>Draft genome of Corynebacterium afermentans subsp. afermentans LCDC 88199T.</title>
        <authorList>
            <person name="Bernier A.-M."/>
            <person name="Bernard K."/>
        </authorList>
    </citation>
    <scope>NUCLEOTIDE SEQUENCE [LARGE SCALE GENOMIC DNA]</scope>
    <source>
        <strain evidence="2">NML01-0328</strain>
    </source>
</reference>
<sequence>MDKDLISALQDRQTIIQNNPVSIYNGDFIKPAYLVCMAAYLYKHKTPPSFFNVDDSLINYLITIGFFNKVWGVNDDWDRPNLGKSYSLLTMLDCEESVDSATTQIGSCINAMVDEKNRAAISPLIDAIGEVHDNVWSHGKSTGFSMAQKYNKWIEFALADCGSGFLKELKRVGIQIDSHEGAIEWCIQKGHSSKTFKQQDDWAQQLPPDVIGNPMGSLARYSSGNNHAGLGLPRFIEVVESFGGELTIITGNAELSISNFPHRIKRIKPCFQDLSWDGVIIQCRLQTSNLNQTTTPSANSEIADILDTLTG</sequence>
<dbReference type="AlphaFoldDB" id="A0A1A9RFM5"/>
<dbReference type="RefSeq" id="WP_064104281.1">
    <property type="nucleotide sequence ID" value="NZ_LXSF01000003.1"/>
</dbReference>